<dbReference type="InterPro" id="IPR013783">
    <property type="entry name" value="Ig-like_fold"/>
</dbReference>
<name>A0A9N7UAT6_PLEPL</name>
<accession>A0A9N7UAT6</accession>
<proteinExistence type="predicted"/>
<sequence>RFDRPEEEPDVVPLATEMVGGRLRCLSCFFTHSELLLHLLLLGVCLHDVEASGCDRTVHKQVGDTVEFPSCSSPEVNNKQVDTVTIRLHVQEPSTPPDISFNSTFHPSNGSCTVWLECLSTPDSNVNYSWSVRNQTLVGPRLRYTIRPQDGGTNFTCTISSSESSTSETVTCVNSSSDSVEEKHKLFFFAGLAAGGVLIVGLVAVIVVCHCKQRPADQDSTDLTVYADITEAAEESNVPRTSMKCSVYETVGDPVNAVKPGPHTVYDKIQLGRMKAAPVSLYQDVQGIRQ</sequence>
<keyword evidence="1" id="KW-1133">Transmembrane helix</keyword>
<reference evidence="3" key="1">
    <citation type="submission" date="2020-03" db="EMBL/GenBank/DDBJ databases">
        <authorList>
            <person name="Weist P."/>
        </authorList>
    </citation>
    <scope>NUCLEOTIDE SEQUENCE</scope>
</reference>
<evidence type="ECO:0000259" key="2">
    <source>
        <dbReference type="PROSITE" id="PS50835"/>
    </source>
</evidence>
<feature type="transmembrane region" description="Helical" evidence="1">
    <location>
        <begin position="186"/>
        <end position="208"/>
    </location>
</feature>
<keyword evidence="1" id="KW-0472">Membrane</keyword>
<evidence type="ECO:0000256" key="1">
    <source>
        <dbReference type="SAM" id="Phobius"/>
    </source>
</evidence>
<feature type="domain" description="Ig-like" evidence="2">
    <location>
        <begin position="97"/>
        <end position="171"/>
    </location>
</feature>
<organism evidence="3 4">
    <name type="scientific">Pleuronectes platessa</name>
    <name type="common">European plaice</name>
    <dbReference type="NCBI Taxonomy" id="8262"/>
    <lineage>
        <taxon>Eukaryota</taxon>
        <taxon>Metazoa</taxon>
        <taxon>Chordata</taxon>
        <taxon>Craniata</taxon>
        <taxon>Vertebrata</taxon>
        <taxon>Euteleostomi</taxon>
        <taxon>Actinopterygii</taxon>
        <taxon>Neopterygii</taxon>
        <taxon>Teleostei</taxon>
        <taxon>Neoteleostei</taxon>
        <taxon>Acanthomorphata</taxon>
        <taxon>Carangaria</taxon>
        <taxon>Pleuronectiformes</taxon>
        <taxon>Pleuronectoidei</taxon>
        <taxon>Pleuronectidae</taxon>
        <taxon>Pleuronectes</taxon>
    </lineage>
</organism>
<evidence type="ECO:0000313" key="4">
    <source>
        <dbReference type="Proteomes" id="UP001153269"/>
    </source>
</evidence>
<dbReference type="PROSITE" id="PS50835">
    <property type="entry name" value="IG_LIKE"/>
    <property type="match status" value="1"/>
</dbReference>
<dbReference type="EMBL" id="CADEAL010000932">
    <property type="protein sequence ID" value="CAB1426971.1"/>
    <property type="molecule type" value="Genomic_DNA"/>
</dbReference>
<dbReference type="SUPFAM" id="SSF48726">
    <property type="entry name" value="Immunoglobulin"/>
    <property type="match status" value="1"/>
</dbReference>
<evidence type="ECO:0000313" key="3">
    <source>
        <dbReference type="EMBL" id="CAB1426971.1"/>
    </source>
</evidence>
<dbReference type="InterPro" id="IPR007110">
    <property type="entry name" value="Ig-like_dom"/>
</dbReference>
<dbReference type="AlphaFoldDB" id="A0A9N7UAT6"/>
<keyword evidence="4" id="KW-1185">Reference proteome</keyword>
<dbReference type="Gene3D" id="2.60.40.10">
    <property type="entry name" value="Immunoglobulins"/>
    <property type="match status" value="1"/>
</dbReference>
<keyword evidence="1" id="KW-0812">Transmembrane</keyword>
<feature type="non-terminal residue" evidence="3">
    <location>
        <position position="1"/>
    </location>
</feature>
<comment type="caution">
    <text evidence="3">The sequence shown here is derived from an EMBL/GenBank/DDBJ whole genome shotgun (WGS) entry which is preliminary data.</text>
</comment>
<protein>
    <recommendedName>
        <fullName evidence="2">Ig-like domain-containing protein</fullName>
    </recommendedName>
</protein>
<dbReference type="InterPro" id="IPR036179">
    <property type="entry name" value="Ig-like_dom_sf"/>
</dbReference>
<gene>
    <name evidence="3" type="ORF">PLEPLA_LOCUS14909</name>
</gene>
<dbReference type="Proteomes" id="UP001153269">
    <property type="component" value="Unassembled WGS sequence"/>
</dbReference>